<name>A0A366DJI1_9NOCA</name>
<evidence type="ECO:0000256" key="1">
    <source>
        <dbReference type="SAM" id="MobiDB-lite"/>
    </source>
</evidence>
<keyword evidence="2" id="KW-0732">Signal</keyword>
<evidence type="ECO:0000256" key="2">
    <source>
        <dbReference type="SAM" id="SignalP"/>
    </source>
</evidence>
<evidence type="ECO:0008006" key="5">
    <source>
        <dbReference type="Google" id="ProtNLM"/>
    </source>
</evidence>
<protein>
    <recommendedName>
        <fullName evidence="5">Glycine rich protein</fullName>
    </recommendedName>
</protein>
<feature type="compositionally biased region" description="Gly residues" evidence="1">
    <location>
        <begin position="334"/>
        <end position="343"/>
    </location>
</feature>
<feature type="chain" id="PRO_5038377752" description="Glycine rich protein" evidence="2">
    <location>
        <begin position="29"/>
        <end position="371"/>
    </location>
</feature>
<dbReference type="Proteomes" id="UP000252586">
    <property type="component" value="Unassembled WGS sequence"/>
</dbReference>
<dbReference type="AlphaFoldDB" id="A0A366DJI1"/>
<evidence type="ECO:0000313" key="4">
    <source>
        <dbReference type="Proteomes" id="UP000252586"/>
    </source>
</evidence>
<feature type="region of interest" description="Disordered" evidence="1">
    <location>
        <begin position="322"/>
        <end position="344"/>
    </location>
</feature>
<evidence type="ECO:0000313" key="3">
    <source>
        <dbReference type="EMBL" id="RBO89398.1"/>
    </source>
</evidence>
<sequence length="371" mass="34878">MGDMSGFTARVRVGAVVTGLIAASAVWAAAPASAQLPDECTRDGRTVTCVFDTPGTAYTRGGVLFTLPFPVTNVHILAIGGRGGESCCHVVAPGGRAAVASGSVLVPPGATLFVDVGENGDDPVPANATMRGGGAGGGAWSGEVVDGRYDPHPHFEHPFVHGGRGGGASSVAVAVNAADIEAYGVAPLVSAGGGGGGAATWSGILSPGGDAGAPGAGPRGGGAGPNTWPLASLNPFAAGIAPGGAAGAPDIIEQGTTHTCAAGCGKPGWGTRGGAGGLVIAPGQVIPWEGSLFAPEGAAHGAGGGGGGGGWYGGGGGSAGGRFNPVVDPADGGVPPGGGGGGSSVIPAGGALTLAAPDSAPRVVLTFDVPA</sequence>
<reference evidence="3 4" key="1">
    <citation type="submission" date="2018-06" db="EMBL/GenBank/DDBJ databases">
        <title>Genomic Encyclopedia of Type Strains, Phase IV (KMG-IV): sequencing the most valuable type-strain genomes for metagenomic binning, comparative biology and taxonomic classification.</title>
        <authorList>
            <person name="Goeker M."/>
        </authorList>
    </citation>
    <scope>NUCLEOTIDE SEQUENCE [LARGE SCALE GENOMIC DNA]</scope>
    <source>
        <strain evidence="3 4">DSM 44599</strain>
    </source>
</reference>
<comment type="caution">
    <text evidence="3">The sequence shown here is derived from an EMBL/GenBank/DDBJ whole genome shotgun (WGS) entry which is preliminary data.</text>
</comment>
<feature type="signal peptide" evidence="2">
    <location>
        <begin position="1"/>
        <end position="28"/>
    </location>
</feature>
<dbReference type="EMBL" id="QNRE01000007">
    <property type="protein sequence ID" value="RBO89398.1"/>
    <property type="molecule type" value="Genomic_DNA"/>
</dbReference>
<proteinExistence type="predicted"/>
<organism evidence="3 4">
    <name type="scientific">Nocardia puris</name>
    <dbReference type="NCBI Taxonomy" id="208602"/>
    <lineage>
        <taxon>Bacteria</taxon>
        <taxon>Bacillati</taxon>
        <taxon>Actinomycetota</taxon>
        <taxon>Actinomycetes</taxon>
        <taxon>Mycobacteriales</taxon>
        <taxon>Nocardiaceae</taxon>
        <taxon>Nocardia</taxon>
    </lineage>
</organism>
<accession>A0A366DJI1</accession>
<keyword evidence="4" id="KW-1185">Reference proteome</keyword>
<gene>
    <name evidence="3" type="ORF">DFR74_10775</name>
</gene>